<proteinExistence type="predicted"/>
<feature type="domain" description="GTP-binding protein TrmE N-terminal" evidence="1">
    <location>
        <begin position="7"/>
        <end position="95"/>
    </location>
</feature>
<dbReference type="PANTHER" id="PTHR42714:SF2">
    <property type="entry name" value="TRNA MODIFICATION GTPASE GTPBP3, MITOCHONDRIAL"/>
    <property type="match status" value="1"/>
</dbReference>
<organism evidence="2 3">
    <name type="scientific">Caldanaerobacter subterraneus</name>
    <dbReference type="NCBI Taxonomy" id="911092"/>
    <lineage>
        <taxon>Bacteria</taxon>
        <taxon>Bacillati</taxon>
        <taxon>Bacillota</taxon>
        <taxon>Clostridia</taxon>
        <taxon>Thermoanaerobacterales</taxon>
        <taxon>Thermoanaerobacteraceae</taxon>
        <taxon>Caldanaerobacter</taxon>
    </lineage>
</organism>
<protein>
    <submittedName>
        <fullName evidence="2">GTP-binding protein TrmE-like protein</fullName>
    </submittedName>
</protein>
<dbReference type="GO" id="GO:0005829">
    <property type="term" value="C:cytosol"/>
    <property type="evidence" value="ECO:0007669"/>
    <property type="project" value="TreeGrafter"/>
</dbReference>
<dbReference type="PANTHER" id="PTHR42714">
    <property type="entry name" value="TRNA MODIFICATION GTPASE GTPBP3"/>
    <property type="match status" value="1"/>
</dbReference>
<accession>A0A4R2J401</accession>
<dbReference type="Pfam" id="PF10396">
    <property type="entry name" value="TrmE_N"/>
    <property type="match status" value="1"/>
</dbReference>
<dbReference type="InterPro" id="IPR027266">
    <property type="entry name" value="TrmE/GcvT-like"/>
</dbReference>
<dbReference type="Gene3D" id="3.30.1360.120">
    <property type="entry name" value="Probable tRNA modification gtpase trme, domain 1"/>
    <property type="match status" value="1"/>
</dbReference>
<dbReference type="SUPFAM" id="SSF103025">
    <property type="entry name" value="Folate-binding domain"/>
    <property type="match status" value="1"/>
</dbReference>
<evidence type="ECO:0000313" key="2">
    <source>
        <dbReference type="EMBL" id="TCO52804.1"/>
    </source>
</evidence>
<comment type="caution">
    <text evidence="2">The sequence shown here is derived from an EMBL/GenBank/DDBJ whole genome shotgun (WGS) entry which is preliminary data.</text>
</comment>
<gene>
    <name evidence="2" type="ORF">EV203_1761</name>
</gene>
<dbReference type="InterPro" id="IPR018948">
    <property type="entry name" value="GTP-bd_TrmE_N"/>
</dbReference>
<dbReference type="AlphaFoldDB" id="A0A4R2J401"/>
<dbReference type="CDD" id="cd14858">
    <property type="entry name" value="TrmE_N"/>
    <property type="match status" value="1"/>
</dbReference>
<name>A0A4R2J401_9THEO</name>
<sequence length="95" mass="10586">MKMEFDTIAAISTSPGEAGIGIVRMSGDGALDIISRIFRFYKKKDVKNVKTHTLHYGHIVDPDTGEVYDEVLVSIMKKPNTYTREDIVEINCHGG</sequence>
<dbReference type="GO" id="GO:0030488">
    <property type="term" value="P:tRNA methylation"/>
    <property type="evidence" value="ECO:0007669"/>
    <property type="project" value="TreeGrafter"/>
</dbReference>
<evidence type="ECO:0000313" key="3">
    <source>
        <dbReference type="Proteomes" id="UP000294886"/>
    </source>
</evidence>
<evidence type="ECO:0000259" key="1">
    <source>
        <dbReference type="Pfam" id="PF10396"/>
    </source>
</evidence>
<dbReference type="GO" id="GO:0002098">
    <property type="term" value="P:tRNA wobble uridine modification"/>
    <property type="evidence" value="ECO:0007669"/>
    <property type="project" value="TreeGrafter"/>
</dbReference>
<reference evidence="2 3" key="1">
    <citation type="submission" date="2019-03" db="EMBL/GenBank/DDBJ databases">
        <title>Genomic Encyclopedia of Type Strains, Phase IV (KMG-IV): sequencing the most valuable type-strain genomes for metagenomic binning, comparative biology and taxonomic classification.</title>
        <authorList>
            <person name="Goeker M."/>
        </authorList>
    </citation>
    <scope>NUCLEOTIDE SEQUENCE [LARGE SCALE GENOMIC DNA]</scope>
    <source>
        <strain evidence="2 3">DSM 13054</strain>
    </source>
</reference>
<dbReference type="EMBL" id="SLWU01000076">
    <property type="protein sequence ID" value="TCO52804.1"/>
    <property type="molecule type" value="Genomic_DNA"/>
</dbReference>
<dbReference type="Proteomes" id="UP000294886">
    <property type="component" value="Unassembled WGS sequence"/>
</dbReference>